<dbReference type="EMBL" id="JBHSIS010000017">
    <property type="protein sequence ID" value="MFC4857152.1"/>
    <property type="molecule type" value="Genomic_DNA"/>
</dbReference>
<proteinExistence type="predicted"/>
<gene>
    <name evidence="1" type="ORF">ACFPCV_26965</name>
</gene>
<organism evidence="1 2">
    <name type="scientific">Actinophytocola glycyrrhizae</name>
    <dbReference type="NCBI Taxonomy" id="2044873"/>
    <lineage>
        <taxon>Bacteria</taxon>
        <taxon>Bacillati</taxon>
        <taxon>Actinomycetota</taxon>
        <taxon>Actinomycetes</taxon>
        <taxon>Pseudonocardiales</taxon>
        <taxon>Pseudonocardiaceae</taxon>
    </lineage>
</organism>
<evidence type="ECO:0000313" key="2">
    <source>
        <dbReference type="Proteomes" id="UP001595859"/>
    </source>
</evidence>
<name>A0ABV9S627_9PSEU</name>
<protein>
    <submittedName>
        <fullName evidence="1">DUF5682 family protein</fullName>
    </submittedName>
</protein>
<accession>A0ABV9S627</accession>
<comment type="caution">
    <text evidence="1">The sequence shown here is derived from an EMBL/GenBank/DDBJ whole genome shotgun (WGS) entry which is preliminary data.</text>
</comment>
<dbReference type="Pfam" id="PF18934">
    <property type="entry name" value="DUF5682"/>
    <property type="match status" value="1"/>
</dbReference>
<keyword evidence="2" id="KW-1185">Reference proteome</keyword>
<dbReference type="RefSeq" id="WP_378059139.1">
    <property type="nucleotide sequence ID" value="NZ_JBHSIS010000017.1"/>
</dbReference>
<sequence>MVAPVHVVGVRHHSPACARLVRETIAAHRPAHVLVEGPADFSGRIGELLLGHTPPVAIFSYVRDDRRTRLSWAPFCDYSPEWIALTEGHAAGAEVRFIDLPGWRTADTENVYADAEHRYADASERLCRAFAVDNVDVLWDHLVEAHPHDGLAQRLTTYFDLVRGEADAGPEDTAREEYMARWVAAAAARDDGPVVAVVGGFHRPALLARLAAATETTTEWPAVPAVPAGTETGSYLVPYSNRRLDAFTGYASGMPSPGYYQRLWESGPKAAATGLVADVVTRLRKRRQTVSTADLISARALGAGLAALRGHPHPARTDVLDGLVSALVSDALEQPLPWTARGPLTAGTHPVVVEMVAALTGDRAGRLHPATPAPPLVAAVGAELTALDLDGDRDVRLDLTEAGDLRRSRFLHRLRVLGLPGVERRSGPSTGRDATAAERWRLTPSDHREAALIEAAARGGTLPDAAAATLAGLAGGRDEVGALAALLYDAALCGLADLAGDLTTRVAAGVRSARELGPLGAALRVALGLWRHDRLLGTAGSALLGTVVTTATRRALWLAEGVRGGDTPAEPARLRALAAVRDAVRDSGAVLDLDKETAVGVGGRLFANQDVPPDMRGAGLGLCWALGEPVAAGDAVPRSPAVLGDWLAGLFAVAREEVLDDGGLTSVLDGLVSALSAHDFLVALPALRQAFEFFPPAERERFATALVARRGGAGSGRALLRARVDPVLVAGGAAIEEAIDEMLTRAGLADL</sequence>
<reference evidence="2" key="1">
    <citation type="journal article" date="2019" name="Int. J. Syst. Evol. Microbiol.">
        <title>The Global Catalogue of Microorganisms (GCM) 10K type strain sequencing project: providing services to taxonomists for standard genome sequencing and annotation.</title>
        <authorList>
            <consortium name="The Broad Institute Genomics Platform"/>
            <consortium name="The Broad Institute Genome Sequencing Center for Infectious Disease"/>
            <person name="Wu L."/>
            <person name="Ma J."/>
        </authorList>
    </citation>
    <scope>NUCLEOTIDE SEQUENCE [LARGE SCALE GENOMIC DNA]</scope>
    <source>
        <strain evidence="2">ZS-22-S1</strain>
    </source>
</reference>
<evidence type="ECO:0000313" key="1">
    <source>
        <dbReference type="EMBL" id="MFC4857152.1"/>
    </source>
</evidence>
<dbReference type="InterPro" id="IPR043737">
    <property type="entry name" value="DUF5682"/>
</dbReference>
<dbReference type="Proteomes" id="UP001595859">
    <property type="component" value="Unassembled WGS sequence"/>
</dbReference>